<keyword evidence="4" id="KW-0472">Membrane</keyword>
<reference evidence="5" key="1">
    <citation type="journal article" date="2014" name="Int. J. Syst. Evol. Microbiol.">
        <title>Complete genome sequence of Corynebacterium casei LMG S-19264T (=DSM 44701T), isolated from a smear-ripened cheese.</title>
        <authorList>
            <consortium name="US DOE Joint Genome Institute (JGI-PGF)"/>
            <person name="Walter F."/>
            <person name="Albersmeier A."/>
            <person name="Kalinowski J."/>
            <person name="Ruckert C."/>
        </authorList>
    </citation>
    <scope>NUCLEOTIDE SEQUENCE</scope>
    <source>
        <strain evidence="5">CGMCC 4.7308</strain>
    </source>
</reference>
<dbReference type="InterPro" id="IPR043130">
    <property type="entry name" value="CDP-OH_PTrfase_TM_dom"/>
</dbReference>
<reference evidence="5" key="2">
    <citation type="submission" date="2020-09" db="EMBL/GenBank/DDBJ databases">
        <authorList>
            <person name="Sun Q."/>
            <person name="Zhou Y."/>
        </authorList>
    </citation>
    <scope>NUCLEOTIDE SEQUENCE</scope>
    <source>
        <strain evidence="5">CGMCC 4.7308</strain>
    </source>
</reference>
<dbReference type="InterPro" id="IPR048254">
    <property type="entry name" value="CDP_ALCOHOL_P_TRANSF_CS"/>
</dbReference>
<dbReference type="GO" id="GO:0008654">
    <property type="term" value="P:phospholipid biosynthetic process"/>
    <property type="evidence" value="ECO:0007669"/>
    <property type="project" value="InterPro"/>
</dbReference>
<dbReference type="RefSeq" id="WP_188939786.1">
    <property type="nucleotide sequence ID" value="NZ_BMNA01000001.1"/>
</dbReference>
<feature type="transmembrane region" description="Helical" evidence="4">
    <location>
        <begin position="205"/>
        <end position="225"/>
    </location>
</feature>
<keyword evidence="4" id="KW-1133">Transmembrane helix</keyword>
<evidence type="ECO:0000313" key="5">
    <source>
        <dbReference type="EMBL" id="GGL87444.1"/>
    </source>
</evidence>
<name>A0A917SNG2_9ACTN</name>
<keyword evidence="4" id="KW-0812">Transmembrane</keyword>
<comment type="caution">
    <text evidence="5">The sequence shown here is derived from an EMBL/GenBank/DDBJ whole genome shotgun (WGS) entry which is preliminary data.</text>
</comment>
<dbReference type="Gene3D" id="1.20.120.1760">
    <property type="match status" value="1"/>
</dbReference>
<keyword evidence="6" id="KW-1185">Reference proteome</keyword>
<proteinExistence type="inferred from homology"/>
<dbReference type="EMBL" id="BMNA01000001">
    <property type="protein sequence ID" value="GGL87444.1"/>
    <property type="molecule type" value="Genomic_DNA"/>
</dbReference>
<feature type="transmembrane region" description="Helical" evidence="4">
    <location>
        <begin position="95"/>
        <end position="112"/>
    </location>
</feature>
<dbReference type="PROSITE" id="PS00379">
    <property type="entry name" value="CDP_ALCOHOL_P_TRANSF"/>
    <property type="match status" value="1"/>
</dbReference>
<dbReference type="Proteomes" id="UP000655208">
    <property type="component" value="Unassembled WGS sequence"/>
</dbReference>
<feature type="region of interest" description="Disordered" evidence="3">
    <location>
        <begin position="1"/>
        <end position="20"/>
    </location>
</feature>
<feature type="transmembrane region" description="Helical" evidence="4">
    <location>
        <begin position="160"/>
        <end position="185"/>
    </location>
</feature>
<evidence type="ECO:0000256" key="1">
    <source>
        <dbReference type="ARBA" id="ARBA00022679"/>
    </source>
</evidence>
<dbReference type="GO" id="GO:0016020">
    <property type="term" value="C:membrane"/>
    <property type="evidence" value="ECO:0007669"/>
    <property type="project" value="InterPro"/>
</dbReference>
<sequence length="279" mass="29599">MAATDQSTAPAGRPTVGGRLRPATYRDTVEALARAQKTSKGAPAYSRFVNRPLGRRIAAAAFRLGMTPNQVTAISAAWSFAGIAVLALIRPSWPIGLVVAACLVLGYAFDAADGQLARLRGGGSPSGEWLDHMVDATKISSLHLAVLISFYRFVDLPARAFLLVPIGFAVVAAVMFFGMTLNDLLRRTVTARTGRTIERGTTSGLRSLLVVPTDYGLLCVVFLLLGAPVVFAWVYLAIFAANAGFMALAAVKWFTDMKSLSEPGDTSVRSTGTVRGTTT</sequence>
<organism evidence="5 6">
    <name type="scientific">Nakamurella endophytica</name>
    <dbReference type="NCBI Taxonomy" id="1748367"/>
    <lineage>
        <taxon>Bacteria</taxon>
        <taxon>Bacillati</taxon>
        <taxon>Actinomycetota</taxon>
        <taxon>Actinomycetes</taxon>
        <taxon>Nakamurellales</taxon>
        <taxon>Nakamurellaceae</taxon>
        <taxon>Nakamurella</taxon>
    </lineage>
</organism>
<evidence type="ECO:0000313" key="6">
    <source>
        <dbReference type="Proteomes" id="UP000655208"/>
    </source>
</evidence>
<dbReference type="AlphaFoldDB" id="A0A917SNG2"/>
<evidence type="ECO:0000256" key="4">
    <source>
        <dbReference type="SAM" id="Phobius"/>
    </source>
</evidence>
<accession>A0A917SNG2</accession>
<protein>
    <submittedName>
        <fullName evidence="5">CDP-alcohol phosphatidyltransferase</fullName>
    </submittedName>
</protein>
<dbReference type="InterPro" id="IPR000462">
    <property type="entry name" value="CDP-OH_P_trans"/>
</dbReference>
<feature type="transmembrane region" description="Helical" evidence="4">
    <location>
        <begin position="231"/>
        <end position="251"/>
    </location>
</feature>
<evidence type="ECO:0000256" key="2">
    <source>
        <dbReference type="RuleBase" id="RU003750"/>
    </source>
</evidence>
<dbReference type="GO" id="GO:0016780">
    <property type="term" value="F:phosphotransferase activity, for other substituted phosphate groups"/>
    <property type="evidence" value="ECO:0007669"/>
    <property type="project" value="InterPro"/>
</dbReference>
<dbReference type="Pfam" id="PF01066">
    <property type="entry name" value="CDP-OH_P_transf"/>
    <property type="match status" value="1"/>
</dbReference>
<comment type="similarity">
    <text evidence="2">Belongs to the CDP-alcohol phosphatidyltransferase class-I family.</text>
</comment>
<gene>
    <name evidence="5" type="ORF">GCM10011594_03790</name>
</gene>
<evidence type="ECO:0000256" key="3">
    <source>
        <dbReference type="SAM" id="MobiDB-lite"/>
    </source>
</evidence>
<keyword evidence="1 2" id="KW-0808">Transferase</keyword>